<evidence type="ECO:0000313" key="9">
    <source>
        <dbReference type="EMBL" id="KAG0582075.1"/>
    </source>
</evidence>
<reference evidence="9" key="1">
    <citation type="submission" date="2020-06" db="EMBL/GenBank/DDBJ databases">
        <title>WGS assembly of Ceratodon purpureus strain R40.</title>
        <authorList>
            <person name="Carey S.B."/>
            <person name="Jenkins J."/>
            <person name="Shu S."/>
            <person name="Lovell J.T."/>
            <person name="Sreedasyam A."/>
            <person name="Maumus F."/>
            <person name="Tiley G.P."/>
            <person name="Fernandez-Pozo N."/>
            <person name="Barry K."/>
            <person name="Chen C."/>
            <person name="Wang M."/>
            <person name="Lipzen A."/>
            <person name="Daum C."/>
            <person name="Saski C.A."/>
            <person name="Payton A.C."/>
            <person name="Mcbreen J.C."/>
            <person name="Conrad R.E."/>
            <person name="Kollar L.M."/>
            <person name="Olsson S."/>
            <person name="Huttunen S."/>
            <person name="Landis J.B."/>
            <person name="Wickett N.J."/>
            <person name="Johnson M.G."/>
            <person name="Rensing S.A."/>
            <person name="Grimwood J."/>
            <person name="Schmutz J."/>
            <person name="Mcdaniel S.F."/>
        </authorList>
    </citation>
    <scope>NUCLEOTIDE SEQUENCE</scope>
    <source>
        <strain evidence="9">R40</strain>
    </source>
</reference>
<dbReference type="OrthoDB" id="6359816at2759"/>
<accession>A0A8T0IGD4</accession>
<dbReference type="GO" id="GO:0009751">
    <property type="term" value="P:response to salicylic acid"/>
    <property type="evidence" value="ECO:0007669"/>
    <property type="project" value="UniProtKB-ARBA"/>
</dbReference>
<sequence>MANASTSGHALSSIRADPRIGASWLKDKVPPPRSRFSADAARSDDSFTFKPLAPDASQARPLRSAKPLDVQSEKPLFSVDSPSTNLRLSRNGSTTTSATSEKPPSFTPPAPPPFPSSIPPKPSPPSNLQSPCSCSGSFASDRFVNVWDRIFLEGANTDITVCTDDGSRICAHSAVLMASSPVLKFSLQKELRTSRLPVLRILGVPFHAVRCFLRYLYSSRCERSDMDECALHLLVLAHTYMVPALKRLCTSHFERGLLNVDIVVDILQIARLCDAPRLYLLCLRRIIKDFKAVVRSDGWRIMKHSNPALEQEVIEAVIRASMRKQDKLTKLEDDQVYAQLHDAMEALTHLCRDGCRSIGSPDKALTRRPSICSYPACKRLESLVRHFADCKLKVAGGCVHCKRMWQLLELHSRMCSTGDSCKVPLCRHFKDAAGQQPSQKVELRWKMLVQRVKLAKRAVDALR</sequence>
<keyword evidence="4" id="KW-0833">Ubl conjugation pathway</keyword>
<dbReference type="InterPro" id="IPR000210">
    <property type="entry name" value="BTB/POZ_dom"/>
</dbReference>
<evidence type="ECO:0000256" key="6">
    <source>
        <dbReference type="SAM" id="MobiDB-lite"/>
    </source>
</evidence>
<evidence type="ECO:0000256" key="3">
    <source>
        <dbReference type="ARBA" id="ARBA00022771"/>
    </source>
</evidence>
<dbReference type="Pfam" id="PF02135">
    <property type="entry name" value="zf-TAZ"/>
    <property type="match status" value="1"/>
</dbReference>
<dbReference type="SMART" id="SM00551">
    <property type="entry name" value="ZnF_TAZ"/>
    <property type="match status" value="1"/>
</dbReference>
<protein>
    <submittedName>
        <fullName evidence="9">Uncharacterized protein</fullName>
    </submittedName>
</protein>
<keyword evidence="2" id="KW-0479">Metal-binding</keyword>
<evidence type="ECO:0000313" key="10">
    <source>
        <dbReference type="Proteomes" id="UP000822688"/>
    </source>
</evidence>
<dbReference type="InterPro" id="IPR035898">
    <property type="entry name" value="TAZ_dom_sf"/>
</dbReference>
<feature type="compositionally biased region" description="Pro residues" evidence="6">
    <location>
        <begin position="105"/>
        <end position="125"/>
    </location>
</feature>
<dbReference type="InterPro" id="IPR044513">
    <property type="entry name" value="BT1/2/3/4/5"/>
</dbReference>
<feature type="compositionally biased region" description="Polar residues" evidence="6">
    <location>
        <begin position="80"/>
        <end position="102"/>
    </location>
</feature>
<feature type="region of interest" description="Disordered" evidence="6">
    <location>
        <begin position="1"/>
        <end position="130"/>
    </location>
</feature>
<evidence type="ECO:0000256" key="5">
    <source>
        <dbReference type="ARBA" id="ARBA00022833"/>
    </source>
</evidence>
<gene>
    <name evidence="9" type="ORF">KC19_3G032400</name>
</gene>
<feature type="domain" description="BTB" evidence="7">
    <location>
        <begin position="157"/>
        <end position="225"/>
    </location>
</feature>
<dbReference type="AlphaFoldDB" id="A0A8T0IGD4"/>
<dbReference type="SUPFAM" id="SSF57933">
    <property type="entry name" value="TAZ domain"/>
    <property type="match status" value="1"/>
</dbReference>
<keyword evidence="3" id="KW-0863">Zinc-finger</keyword>
<dbReference type="SMART" id="SM00225">
    <property type="entry name" value="BTB"/>
    <property type="match status" value="1"/>
</dbReference>
<dbReference type="PANTHER" id="PTHR46287">
    <property type="entry name" value="BTB/POZ AND TAZ DOMAIN-CONTAINING PROTEIN 3-RELATED"/>
    <property type="match status" value="1"/>
</dbReference>
<dbReference type="Gene3D" id="3.30.710.10">
    <property type="entry name" value="Potassium Channel Kv1.1, Chain A"/>
    <property type="match status" value="1"/>
</dbReference>
<feature type="compositionally biased region" description="Polar residues" evidence="6">
    <location>
        <begin position="1"/>
        <end position="10"/>
    </location>
</feature>
<dbReference type="PANTHER" id="PTHR46287:SF11">
    <property type="entry name" value="BTB_POZ AND TAZ DOMAIN-CONTAINING PROTEIN 4"/>
    <property type="match status" value="1"/>
</dbReference>
<evidence type="ECO:0000256" key="4">
    <source>
        <dbReference type="ARBA" id="ARBA00022786"/>
    </source>
</evidence>
<evidence type="ECO:0000259" key="8">
    <source>
        <dbReference type="PROSITE" id="PS50134"/>
    </source>
</evidence>
<evidence type="ECO:0000256" key="1">
    <source>
        <dbReference type="ARBA" id="ARBA00004906"/>
    </source>
</evidence>
<name>A0A8T0IGD4_CERPU</name>
<dbReference type="GO" id="GO:0009725">
    <property type="term" value="P:response to hormone"/>
    <property type="evidence" value="ECO:0007669"/>
    <property type="project" value="UniProtKB-ARBA"/>
</dbReference>
<dbReference type="Gene3D" id="1.25.40.420">
    <property type="match status" value="1"/>
</dbReference>
<proteinExistence type="predicted"/>
<dbReference type="PROSITE" id="PS50134">
    <property type="entry name" value="ZF_TAZ"/>
    <property type="match status" value="1"/>
</dbReference>
<comment type="pathway">
    <text evidence="1">Protein modification; protein ubiquitination.</text>
</comment>
<evidence type="ECO:0000256" key="2">
    <source>
        <dbReference type="ARBA" id="ARBA00022723"/>
    </source>
</evidence>
<feature type="domain" description="TAZ-type" evidence="8">
    <location>
        <begin position="333"/>
        <end position="429"/>
    </location>
</feature>
<organism evidence="9 10">
    <name type="scientific">Ceratodon purpureus</name>
    <name type="common">Fire moss</name>
    <name type="synonym">Dicranum purpureum</name>
    <dbReference type="NCBI Taxonomy" id="3225"/>
    <lineage>
        <taxon>Eukaryota</taxon>
        <taxon>Viridiplantae</taxon>
        <taxon>Streptophyta</taxon>
        <taxon>Embryophyta</taxon>
        <taxon>Bryophyta</taxon>
        <taxon>Bryophytina</taxon>
        <taxon>Bryopsida</taxon>
        <taxon>Dicranidae</taxon>
        <taxon>Pseudoditrichales</taxon>
        <taxon>Ditrichaceae</taxon>
        <taxon>Ceratodon</taxon>
    </lineage>
</organism>
<dbReference type="InterPro" id="IPR000197">
    <property type="entry name" value="Znf_TAZ"/>
</dbReference>
<dbReference type="InterPro" id="IPR011333">
    <property type="entry name" value="SKP1/BTB/POZ_sf"/>
</dbReference>
<dbReference type="CDD" id="cd14733">
    <property type="entry name" value="BACK"/>
    <property type="match status" value="1"/>
</dbReference>
<evidence type="ECO:0000259" key="7">
    <source>
        <dbReference type="PROSITE" id="PS50097"/>
    </source>
</evidence>
<dbReference type="GO" id="GO:0008270">
    <property type="term" value="F:zinc ion binding"/>
    <property type="evidence" value="ECO:0007669"/>
    <property type="project" value="UniProtKB-KW"/>
</dbReference>
<dbReference type="EMBL" id="CM026423">
    <property type="protein sequence ID" value="KAG0582075.1"/>
    <property type="molecule type" value="Genomic_DNA"/>
</dbReference>
<dbReference type="SUPFAM" id="SSF54695">
    <property type="entry name" value="POZ domain"/>
    <property type="match status" value="1"/>
</dbReference>
<dbReference type="GO" id="GO:0006355">
    <property type="term" value="P:regulation of DNA-templated transcription"/>
    <property type="evidence" value="ECO:0007669"/>
    <property type="project" value="UniProtKB-ARBA"/>
</dbReference>
<dbReference type="Proteomes" id="UP000822688">
    <property type="component" value="Chromosome 3"/>
</dbReference>
<dbReference type="FunFam" id="1.20.1020.10:FF:000004">
    <property type="entry name" value="BTB/POZ and TAZ domain-containing protein 2"/>
    <property type="match status" value="1"/>
</dbReference>
<comment type="caution">
    <text evidence="9">The sequence shown here is derived from an EMBL/GenBank/DDBJ whole genome shotgun (WGS) entry which is preliminary data.</text>
</comment>
<dbReference type="GO" id="GO:0005516">
    <property type="term" value="F:calmodulin binding"/>
    <property type="evidence" value="ECO:0007669"/>
    <property type="project" value="UniProtKB-ARBA"/>
</dbReference>
<dbReference type="Pfam" id="PF00651">
    <property type="entry name" value="BTB"/>
    <property type="match status" value="1"/>
</dbReference>
<keyword evidence="5" id="KW-0862">Zinc</keyword>
<keyword evidence="10" id="KW-1185">Reference proteome</keyword>
<dbReference type="PROSITE" id="PS50097">
    <property type="entry name" value="BTB"/>
    <property type="match status" value="1"/>
</dbReference>
<dbReference type="Gene3D" id="1.20.1020.10">
    <property type="entry name" value="TAZ domain"/>
    <property type="match status" value="1"/>
</dbReference>
<dbReference type="GO" id="GO:0042542">
    <property type="term" value="P:response to hydrogen peroxide"/>
    <property type="evidence" value="ECO:0007669"/>
    <property type="project" value="UniProtKB-ARBA"/>
</dbReference>